<gene>
    <name evidence="2" type="ORF">SLA_6064</name>
</gene>
<dbReference type="Proteomes" id="UP000217676">
    <property type="component" value="Chromosome"/>
</dbReference>
<dbReference type="KEGG" id="slau:SLA_6064"/>
<proteinExistence type="predicted"/>
<keyword evidence="3" id="KW-1185">Reference proteome</keyword>
<organism evidence="2 3">
    <name type="scientific">Streptomyces laurentii</name>
    <dbReference type="NCBI Taxonomy" id="39478"/>
    <lineage>
        <taxon>Bacteria</taxon>
        <taxon>Bacillati</taxon>
        <taxon>Actinomycetota</taxon>
        <taxon>Actinomycetes</taxon>
        <taxon>Kitasatosporales</taxon>
        <taxon>Streptomycetaceae</taxon>
        <taxon>Streptomyces</taxon>
    </lineage>
</organism>
<evidence type="ECO:0000313" key="3">
    <source>
        <dbReference type="Proteomes" id="UP000217676"/>
    </source>
</evidence>
<evidence type="ECO:0000256" key="1">
    <source>
        <dbReference type="SAM" id="MobiDB-lite"/>
    </source>
</evidence>
<name>A0A160P7V9_STRLU</name>
<dbReference type="EMBL" id="AP017424">
    <property type="protein sequence ID" value="BAU86933.1"/>
    <property type="molecule type" value="Genomic_DNA"/>
</dbReference>
<reference evidence="2 3" key="1">
    <citation type="journal article" date="2016" name="Genome Announc.">
        <title>Complete Genome Sequence of Thiostrepton-Producing Streptomyces laurentii ATCC 31255.</title>
        <authorList>
            <person name="Doi K."/>
            <person name="Fujino Y."/>
            <person name="Nagayoshi Y."/>
            <person name="Ohshima T."/>
            <person name="Ogata S."/>
        </authorList>
    </citation>
    <scope>NUCLEOTIDE SEQUENCE [LARGE SCALE GENOMIC DNA]</scope>
    <source>
        <strain evidence="2 3">ATCC 31255</strain>
    </source>
</reference>
<sequence>MAASLAQRYGPLAGVRTKTRKPGRRGGVEYAAGLLAMPLGKRILHAPRGVGRAAHLSLSHAGAYMHADTEIRPRKSAEGARASPAPELPRRAQGILGIWAVRRSSCIRPPLVFESEVFSVDLRLDRPVVAPASYRLRLDLASLAAVSGASELPKNLLPRTTRAFPSVI</sequence>
<dbReference type="AlphaFoldDB" id="A0A160P7V9"/>
<protein>
    <submittedName>
        <fullName evidence="2">Uncharacterized protein</fullName>
    </submittedName>
</protein>
<accession>A0A160P7V9</accession>
<evidence type="ECO:0000313" key="2">
    <source>
        <dbReference type="EMBL" id="BAU86933.1"/>
    </source>
</evidence>
<feature type="region of interest" description="Disordered" evidence="1">
    <location>
        <begin position="1"/>
        <end position="23"/>
    </location>
</feature>